<dbReference type="EMBL" id="WLZX01000002">
    <property type="protein sequence ID" value="MTD26944.1"/>
    <property type="molecule type" value="Genomic_DNA"/>
</dbReference>
<reference evidence="1 2" key="1">
    <citation type="submission" date="2019-11" db="EMBL/GenBank/DDBJ databases">
        <title>Erwinia sp. nov., isolated from feces of birds in Tibet plateau of China.</title>
        <authorList>
            <person name="Ge Y."/>
        </authorList>
    </citation>
    <scope>NUCLEOTIDE SEQUENCE [LARGE SCALE GENOMIC DNA]</scope>
    <source>
        <strain evidence="1 2">J316</strain>
    </source>
</reference>
<keyword evidence="2" id="KW-1185">Reference proteome</keyword>
<organism evidence="1 2">
    <name type="scientific">Erwinia sorbitola</name>
    <dbReference type="NCBI Taxonomy" id="2681984"/>
    <lineage>
        <taxon>Bacteria</taxon>
        <taxon>Pseudomonadati</taxon>
        <taxon>Pseudomonadota</taxon>
        <taxon>Gammaproteobacteria</taxon>
        <taxon>Enterobacterales</taxon>
        <taxon>Erwiniaceae</taxon>
        <taxon>Erwinia</taxon>
    </lineage>
</organism>
<evidence type="ECO:0000313" key="1">
    <source>
        <dbReference type="EMBL" id="MTD26944.1"/>
    </source>
</evidence>
<comment type="caution">
    <text evidence="1">The sequence shown here is derived from an EMBL/GenBank/DDBJ whole genome shotgun (WGS) entry which is preliminary data.</text>
</comment>
<evidence type="ECO:0008006" key="3">
    <source>
        <dbReference type="Google" id="ProtNLM"/>
    </source>
</evidence>
<dbReference type="RefSeq" id="WP_154752229.1">
    <property type="nucleotide sequence ID" value="NZ_WLZX01000002.1"/>
</dbReference>
<gene>
    <name evidence="1" type="ORF">GK011_08340</name>
</gene>
<protein>
    <recommendedName>
        <fullName evidence="3">Flagellar protein FliT</fullName>
    </recommendedName>
</protein>
<evidence type="ECO:0000313" key="2">
    <source>
        <dbReference type="Proteomes" id="UP000480164"/>
    </source>
</evidence>
<sequence length="101" mass="12079">MTSKRILQLNQALEQAAFDENWNEIRRVDAQISDLLRAIREQGLYENLHHELDQLRRSHARVAKMCREQHDVLRIKLQQYQQNREGLQAYEMFSAGDEENE</sequence>
<accession>A0ABW9R9X1</accession>
<proteinExistence type="predicted"/>
<dbReference type="Proteomes" id="UP000480164">
    <property type="component" value="Unassembled WGS sequence"/>
</dbReference>
<name>A0ABW9R9X1_9GAMM</name>